<keyword evidence="2" id="KW-1185">Reference proteome</keyword>
<reference evidence="1 2" key="1">
    <citation type="submission" date="2016-03" db="EMBL/GenBank/DDBJ databases">
        <title>Whole genome sequencing of Grifola frondosa 9006-11.</title>
        <authorList>
            <person name="Min B."/>
            <person name="Park H."/>
            <person name="Kim J.-G."/>
            <person name="Cho H."/>
            <person name="Oh Y.-L."/>
            <person name="Kong W.-S."/>
            <person name="Choi I.-G."/>
        </authorList>
    </citation>
    <scope>NUCLEOTIDE SEQUENCE [LARGE SCALE GENOMIC DNA]</scope>
    <source>
        <strain evidence="1 2">9006-11</strain>
    </source>
</reference>
<dbReference type="Proteomes" id="UP000092993">
    <property type="component" value="Unassembled WGS sequence"/>
</dbReference>
<dbReference type="STRING" id="5627.A0A1C7M1F0"/>
<evidence type="ECO:0000313" key="1">
    <source>
        <dbReference type="EMBL" id="OBZ70179.1"/>
    </source>
</evidence>
<proteinExistence type="predicted"/>
<evidence type="ECO:0000313" key="2">
    <source>
        <dbReference type="Proteomes" id="UP000092993"/>
    </source>
</evidence>
<dbReference type="AlphaFoldDB" id="A0A1C7M1F0"/>
<dbReference type="SUPFAM" id="SSF81698">
    <property type="entry name" value="FF domain"/>
    <property type="match status" value="1"/>
</dbReference>
<dbReference type="OrthoDB" id="410044at2759"/>
<dbReference type="InterPro" id="IPR036517">
    <property type="entry name" value="FF_domain_sf"/>
</dbReference>
<name>A0A1C7M1F0_GRIFR</name>
<dbReference type="EMBL" id="LUGG01000014">
    <property type="protein sequence ID" value="OBZ70179.1"/>
    <property type="molecule type" value="Genomic_DNA"/>
</dbReference>
<comment type="caution">
    <text evidence="1">The sequence shown here is derived from an EMBL/GenBank/DDBJ whole genome shotgun (WGS) entry which is preliminary data.</text>
</comment>
<gene>
    <name evidence="1" type="ORF">A0H81_09872</name>
</gene>
<protein>
    <submittedName>
        <fullName evidence="1">Uncharacterized protein</fullName>
    </submittedName>
</protein>
<accession>A0A1C7M1F0</accession>
<dbReference type="Gene3D" id="1.10.10.440">
    <property type="entry name" value="FF domain"/>
    <property type="match status" value="1"/>
</dbReference>
<organism evidence="1 2">
    <name type="scientific">Grifola frondosa</name>
    <name type="common">Maitake</name>
    <name type="synonym">Polyporus frondosus</name>
    <dbReference type="NCBI Taxonomy" id="5627"/>
    <lineage>
        <taxon>Eukaryota</taxon>
        <taxon>Fungi</taxon>
        <taxon>Dikarya</taxon>
        <taxon>Basidiomycota</taxon>
        <taxon>Agaricomycotina</taxon>
        <taxon>Agaricomycetes</taxon>
        <taxon>Polyporales</taxon>
        <taxon>Grifolaceae</taxon>
        <taxon>Grifola</taxon>
    </lineage>
</organism>
<sequence length="96" mass="10948">MLTDAIRDPQVTWDSVLPQLKTDPRFTRSPLPLNQQLHLFHSHVAALRGKHLSNLHAIFLSDEFTGYELHLVTSVVDTLFATAIKLGFDINRLEQE</sequence>